<accession>G9EJL1</accession>
<organism evidence="2 3">
    <name type="scientific">Legionella drancourtii LLAP12</name>
    <dbReference type="NCBI Taxonomy" id="658187"/>
    <lineage>
        <taxon>Bacteria</taxon>
        <taxon>Pseudomonadati</taxon>
        <taxon>Pseudomonadota</taxon>
        <taxon>Gammaproteobacteria</taxon>
        <taxon>Legionellales</taxon>
        <taxon>Legionellaceae</taxon>
        <taxon>Legionella</taxon>
    </lineage>
</organism>
<evidence type="ECO:0000313" key="2">
    <source>
        <dbReference type="EMBL" id="EHL32421.1"/>
    </source>
</evidence>
<keyword evidence="1" id="KW-0732">Signal</keyword>
<sequence length="369" mass="41292">MNKLIISGFFCLFSVLAQAEVQLQLDSSQVSLEEPFRLMLTQDNLQTGSGIPDLTPLRKDFFILGTERSVNYAIINGQTQSSSTWTITLKAQKVGTLTIPPIKIGNEQTAPLTISVANTDTDANANDAAVKQPTKQQDIMLTTEVNEKNPYVNQQITYKVTLYNSKQLLDANYQGPKVDNALLVPLGSEKRYQTQKNNVQYLVEEQSYAIFPQKSGPLKITSPVFNALVYNFEPQRVKVEDKTITLNVQPIPKQYADKKWLPAKQVKLTEKYENISQTLSEGSTLVRTVTLEGVGIPAQLLPMLNFAETDAFNVYPEKGQEKNQIIQGELISTTKIKVTYLLNKSGKITIPELRLPWFNTETGKEEIAL</sequence>
<dbReference type="HOGENOM" id="CLU_031701_1_1_6"/>
<dbReference type="AlphaFoldDB" id="G9EJL1"/>
<dbReference type="EMBL" id="JH413798">
    <property type="protein sequence ID" value="EHL32421.1"/>
    <property type="molecule type" value="Genomic_DNA"/>
</dbReference>
<feature type="chain" id="PRO_5003521293" description="Protein BatD" evidence="1">
    <location>
        <begin position="20"/>
        <end position="369"/>
    </location>
</feature>
<dbReference type="InParanoid" id="G9EJL1"/>
<reference evidence="2 3" key="1">
    <citation type="journal article" date="2011" name="BMC Genomics">
        <title>Insight into cross-talk between intra-amoebal pathogens.</title>
        <authorList>
            <person name="Gimenez G."/>
            <person name="Bertelli C."/>
            <person name="Moliner C."/>
            <person name="Robert C."/>
            <person name="Raoult D."/>
            <person name="Fournier P.E."/>
            <person name="Greub G."/>
        </authorList>
    </citation>
    <scope>NUCLEOTIDE SEQUENCE [LARGE SCALE GENOMIC DNA]</scope>
    <source>
        <strain evidence="2 3">LLAP12</strain>
    </source>
</reference>
<evidence type="ECO:0008006" key="4">
    <source>
        <dbReference type="Google" id="ProtNLM"/>
    </source>
</evidence>
<dbReference type="PANTHER" id="PTHR40940:SF1">
    <property type="entry name" value="PROTEIN BATD"/>
    <property type="match status" value="1"/>
</dbReference>
<gene>
    <name evidence="2" type="ORF">LDG_5377</name>
</gene>
<keyword evidence="3" id="KW-1185">Reference proteome</keyword>
<feature type="signal peptide" evidence="1">
    <location>
        <begin position="1"/>
        <end position="19"/>
    </location>
</feature>
<dbReference type="eggNOG" id="COG0457">
    <property type="taxonomic scope" value="Bacteria"/>
</dbReference>
<dbReference type="STRING" id="658187.LDG_5377"/>
<dbReference type="PANTHER" id="PTHR40940">
    <property type="entry name" value="PROTEIN BATD-RELATED"/>
    <property type="match status" value="1"/>
</dbReference>
<protein>
    <recommendedName>
        <fullName evidence="4">Protein BatD</fullName>
    </recommendedName>
</protein>
<proteinExistence type="predicted"/>
<dbReference type="Pfam" id="PF13584">
    <property type="entry name" value="BatD"/>
    <property type="match status" value="1"/>
</dbReference>
<name>G9EJL1_9GAMM</name>
<dbReference type="Proteomes" id="UP000002770">
    <property type="component" value="Unassembled WGS sequence"/>
</dbReference>
<evidence type="ECO:0000313" key="3">
    <source>
        <dbReference type="Proteomes" id="UP000002770"/>
    </source>
</evidence>
<evidence type="ECO:0000256" key="1">
    <source>
        <dbReference type="SAM" id="SignalP"/>
    </source>
</evidence>
<dbReference type="InterPro" id="IPR025738">
    <property type="entry name" value="BatD"/>
</dbReference>